<protein>
    <recommendedName>
        <fullName evidence="12">Tyrosine--tRNA ligase</fullName>
        <ecNumber evidence="12">6.1.1.1</ecNumber>
    </recommendedName>
    <alternativeName>
        <fullName evidence="12">Tyrosyl-tRNA synthetase</fullName>
    </alternativeName>
</protein>
<gene>
    <name evidence="14" type="ORF">CANCADRAFT_57525</name>
</gene>
<keyword evidence="7 12" id="KW-0067">ATP-binding</keyword>
<dbReference type="GO" id="GO:0005524">
    <property type="term" value="F:ATP binding"/>
    <property type="evidence" value="ECO:0007669"/>
    <property type="project" value="UniProtKB-KW"/>
</dbReference>
<evidence type="ECO:0000256" key="11">
    <source>
        <dbReference type="ARBA" id="ARBA00048248"/>
    </source>
</evidence>
<evidence type="ECO:0000256" key="12">
    <source>
        <dbReference type="RuleBase" id="RU361234"/>
    </source>
</evidence>
<name>A0A1E4THQ3_9ASCO</name>
<keyword evidence="6 12" id="KW-0547">Nucleotide-binding</keyword>
<dbReference type="PANTHER" id="PTHR46264">
    <property type="entry name" value="TYROSINE-TRNA LIGASE"/>
    <property type="match status" value="1"/>
</dbReference>
<evidence type="ECO:0000256" key="13">
    <source>
        <dbReference type="SAM" id="MobiDB-lite"/>
    </source>
</evidence>
<keyword evidence="5 12" id="KW-0436">Ligase</keyword>
<dbReference type="Gene3D" id="3.40.50.620">
    <property type="entry name" value="HUPs"/>
    <property type="match status" value="1"/>
</dbReference>
<proteinExistence type="inferred from homology"/>
<evidence type="ECO:0000256" key="8">
    <source>
        <dbReference type="ARBA" id="ARBA00022917"/>
    </source>
</evidence>
<comment type="similarity">
    <text evidence="3 12">Belongs to the class-I aminoacyl-tRNA synthetase family.</text>
</comment>
<feature type="region of interest" description="Disordered" evidence="13">
    <location>
        <begin position="339"/>
        <end position="377"/>
    </location>
</feature>
<dbReference type="Gene3D" id="1.10.240.10">
    <property type="entry name" value="Tyrosyl-Transfer RNA Synthetase"/>
    <property type="match status" value="1"/>
</dbReference>
<dbReference type="OrthoDB" id="197206at2759"/>
<dbReference type="EMBL" id="KV453842">
    <property type="protein sequence ID" value="ODV91208.1"/>
    <property type="molecule type" value="Genomic_DNA"/>
</dbReference>
<dbReference type="InterPro" id="IPR050489">
    <property type="entry name" value="Tyr-tRNA_synthase"/>
</dbReference>
<keyword evidence="8 12" id="KW-0648">Protein biosynthesis</keyword>
<evidence type="ECO:0000256" key="9">
    <source>
        <dbReference type="ARBA" id="ARBA00023146"/>
    </source>
</evidence>
<dbReference type="PANTHER" id="PTHR46264:SF4">
    <property type="entry name" value="TYROSINE--TRNA LIGASE, CYTOPLASMIC"/>
    <property type="match status" value="1"/>
</dbReference>
<evidence type="ECO:0000256" key="2">
    <source>
        <dbReference type="ARBA" id="ARBA00004496"/>
    </source>
</evidence>
<evidence type="ECO:0000256" key="7">
    <source>
        <dbReference type="ARBA" id="ARBA00022840"/>
    </source>
</evidence>
<dbReference type="EC" id="6.1.1.1" evidence="12"/>
<dbReference type="NCBIfam" id="TIGR00234">
    <property type="entry name" value="tyrS"/>
    <property type="match status" value="1"/>
</dbReference>
<evidence type="ECO:0000313" key="14">
    <source>
        <dbReference type="EMBL" id="ODV91208.1"/>
    </source>
</evidence>
<dbReference type="Pfam" id="PF00579">
    <property type="entry name" value="tRNA-synt_1b"/>
    <property type="match status" value="1"/>
</dbReference>
<dbReference type="GO" id="GO:1990825">
    <property type="term" value="F:sequence-specific mRNA binding"/>
    <property type="evidence" value="ECO:0007669"/>
    <property type="project" value="EnsemblFungi"/>
</dbReference>
<dbReference type="InterPro" id="IPR023617">
    <property type="entry name" value="Tyr-tRNA-ligase_arc/euk-type"/>
</dbReference>
<dbReference type="Proteomes" id="UP000095023">
    <property type="component" value="Unassembled WGS sequence"/>
</dbReference>
<keyword evidence="9 12" id="KW-0030">Aminoacyl-tRNA synthetase</keyword>
<evidence type="ECO:0000313" key="15">
    <source>
        <dbReference type="Proteomes" id="UP000095023"/>
    </source>
</evidence>
<dbReference type="NCBIfam" id="NF006330">
    <property type="entry name" value="PRK08560.1"/>
    <property type="match status" value="1"/>
</dbReference>
<dbReference type="InterPro" id="IPR002307">
    <property type="entry name" value="Tyr-tRNA-ligase"/>
</dbReference>
<comment type="catalytic activity">
    <reaction evidence="11 12">
        <text>tRNA(Tyr) + L-tyrosine + ATP = L-tyrosyl-tRNA(Tyr) + AMP + diphosphate + H(+)</text>
        <dbReference type="Rhea" id="RHEA:10220"/>
        <dbReference type="Rhea" id="RHEA-COMP:9706"/>
        <dbReference type="Rhea" id="RHEA-COMP:9707"/>
        <dbReference type="ChEBI" id="CHEBI:15378"/>
        <dbReference type="ChEBI" id="CHEBI:30616"/>
        <dbReference type="ChEBI" id="CHEBI:33019"/>
        <dbReference type="ChEBI" id="CHEBI:58315"/>
        <dbReference type="ChEBI" id="CHEBI:78442"/>
        <dbReference type="ChEBI" id="CHEBI:78536"/>
        <dbReference type="ChEBI" id="CHEBI:456215"/>
        <dbReference type="EC" id="6.1.1.1"/>
    </reaction>
</comment>
<evidence type="ECO:0000256" key="1">
    <source>
        <dbReference type="ARBA" id="ARBA00004123"/>
    </source>
</evidence>
<dbReference type="InterPro" id="IPR002305">
    <property type="entry name" value="aa-tRNA-synth_Ic"/>
</dbReference>
<organism evidence="14 15">
    <name type="scientific">Tortispora caseinolytica NRRL Y-17796</name>
    <dbReference type="NCBI Taxonomy" id="767744"/>
    <lineage>
        <taxon>Eukaryota</taxon>
        <taxon>Fungi</taxon>
        <taxon>Dikarya</taxon>
        <taxon>Ascomycota</taxon>
        <taxon>Saccharomycotina</taxon>
        <taxon>Trigonopsidomycetes</taxon>
        <taxon>Trigonopsidales</taxon>
        <taxon>Trigonopsidaceae</taxon>
        <taxon>Tortispora</taxon>
    </lineage>
</organism>
<dbReference type="FunFam" id="3.40.50.620:FF:000040">
    <property type="entry name" value="Tyrosine--tRNA ligase"/>
    <property type="match status" value="1"/>
</dbReference>
<dbReference type="AlphaFoldDB" id="A0A1E4THQ3"/>
<keyword evidence="15" id="KW-1185">Reference proteome</keyword>
<dbReference type="CDD" id="cd00805">
    <property type="entry name" value="TyrRS_core"/>
    <property type="match status" value="1"/>
</dbReference>
<dbReference type="PRINTS" id="PR01040">
    <property type="entry name" value="TRNASYNTHTYR"/>
</dbReference>
<evidence type="ECO:0000256" key="5">
    <source>
        <dbReference type="ARBA" id="ARBA00022598"/>
    </source>
</evidence>
<evidence type="ECO:0000256" key="10">
    <source>
        <dbReference type="ARBA" id="ARBA00023242"/>
    </source>
</evidence>
<evidence type="ECO:0000256" key="6">
    <source>
        <dbReference type="ARBA" id="ARBA00022741"/>
    </source>
</evidence>
<dbReference type="GO" id="GO:0005737">
    <property type="term" value="C:cytoplasm"/>
    <property type="evidence" value="ECO:0007669"/>
    <property type="project" value="UniProtKB-SubCell"/>
</dbReference>
<dbReference type="GO" id="GO:0004831">
    <property type="term" value="F:tyrosine-tRNA ligase activity"/>
    <property type="evidence" value="ECO:0007669"/>
    <property type="project" value="UniProtKB-EC"/>
</dbReference>
<dbReference type="InterPro" id="IPR014729">
    <property type="entry name" value="Rossmann-like_a/b/a_fold"/>
</dbReference>
<comment type="subcellular location">
    <subcellularLocation>
        <location evidence="2">Cytoplasm</location>
    </subcellularLocation>
    <subcellularLocation>
        <location evidence="1">Nucleus</location>
    </subcellularLocation>
</comment>
<dbReference type="GO" id="GO:0006437">
    <property type="term" value="P:tyrosyl-tRNA aminoacylation"/>
    <property type="evidence" value="ECO:0007669"/>
    <property type="project" value="EnsemblFungi"/>
</dbReference>
<dbReference type="SUPFAM" id="SSF52374">
    <property type="entry name" value="Nucleotidylyl transferase"/>
    <property type="match status" value="1"/>
</dbReference>
<dbReference type="GO" id="GO:0005634">
    <property type="term" value="C:nucleus"/>
    <property type="evidence" value="ECO:0007669"/>
    <property type="project" value="UniProtKB-SubCell"/>
</dbReference>
<keyword evidence="4" id="KW-0963">Cytoplasm</keyword>
<evidence type="ECO:0000256" key="3">
    <source>
        <dbReference type="ARBA" id="ARBA00005594"/>
    </source>
</evidence>
<reference evidence="15" key="1">
    <citation type="submission" date="2016-02" db="EMBL/GenBank/DDBJ databases">
        <title>Comparative genomics of biotechnologically important yeasts.</title>
        <authorList>
            <consortium name="DOE Joint Genome Institute"/>
            <person name="Riley R."/>
            <person name="Haridas S."/>
            <person name="Wolfe K.H."/>
            <person name="Lopes M.R."/>
            <person name="Hittinger C.T."/>
            <person name="Goker M."/>
            <person name="Salamov A."/>
            <person name="Wisecaver J."/>
            <person name="Long T.M."/>
            <person name="Aerts A.L."/>
            <person name="Barry K."/>
            <person name="Choi C."/>
            <person name="Clum A."/>
            <person name="Coughlan A.Y."/>
            <person name="Deshpande S."/>
            <person name="Douglass A.P."/>
            <person name="Hanson S.J."/>
            <person name="Klenk H.-P."/>
            <person name="Labutti K."/>
            <person name="Lapidus A."/>
            <person name="Lindquist E."/>
            <person name="Lipzen A."/>
            <person name="Meier-Kolthoff J.P."/>
            <person name="Ohm R.A."/>
            <person name="Otillar R.P."/>
            <person name="Pangilinan J."/>
            <person name="Peng Y."/>
            <person name="Rokas A."/>
            <person name="Rosa C.A."/>
            <person name="Scheuner C."/>
            <person name="Sibirny A.A."/>
            <person name="Slot J.C."/>
            <person name="Stielow J.B."/>
            <person name="Sun H."/>
            <person name="Kurtzman C.P."/>
            <person name="Blackwell M."/>
            <person name="Jeffries T.W."/>
            <person name="Grigoriev I.V."/>
        </authorList>
    </citation>
    <scope>NUCLEOTIDE SEQUENCE [LARGE SCALE GENOMIC DNA]</scope>
    <source>
        <strain evidence="15">NRRL Y-17796</strain>
    </source>
</reference>
<evidence type="ECO:0000256" key="4">
    <source>
        <dbReference type="ARBA" id="ARBA00022490"/>
    </source>
</evidence>
<sequence length="377" mass="42207">MTPEEKLQLITENLQEVLNVQIIKDVLQERDLKLYWGTAPTGKPHCGYLIPLIKLLQFLQAGCSVTVLMADLHAFLDNMKAPLELVEYRSEYYERLIKTVLVSLGCPIDRLNFVKGSSYQTTSQYTMDIFKMCNVCTQNDARRAGADVVKQVESPLVSGLIYPLMQALDEHYLDVDAQFGGVDQRKIFVLAEEFLPKIGYKKRAHLMNFLAPGLTPGGKMSSSDANSKIDFLDEPSAVKKKINSAYCSPGEVENNGLLALCEYVFFPVSRLKDPSNPHFRINRPDKWGGPITYTSFEALKDDFAQQKLSPQDLKLGVLENLQTILDPIRNALQEDSSFAELTNRAYPPPPTKEKKPASTEDIASVTDAMKTSNISTE</sequence>
<accession>A0A1E4THQ3</accession>
<dbReference type="PIRSF" id="PIRSF006588">
    <property type="entry name" value="TyrRS_arch_euk"/>
    <property type="match status" value="1"/>
</dbReference>
<dbReference type="FunFam" id="1.10.240.10:FF:000004">
    <property type="entry name" value="Tyrosine--tRNA ligase"/>
    <property type="match status" value="1"/>
</dbReference>
<keyword evidence="10" id="KW-0539">Nucleus</keyword>